<dbReference type="AlphaFoldDB" id="K8XVZ2"/>
<name>K8XVZ2_9LEPT</name>
<dbReference type="STRING" id="758847.LSS_16341"/>
<dbReference type="PATRIC" id="fig|758847.3.peg.3412"/>
<dbReference type="KEGG" id="lst:LSS_16341"/>
<reference evidence="1 2" key="1">
    <citation type="journal article" date="2012" name="Gene">
        <title>Sequence of Leptospira santarosai serovar Shermani genome and prediction of virulence-associated genes.</title>
        <authorList>
            <person name="Chou L.F."/>
            <person name="Chen Y.T."/>
            <person name="Lu C.W."/>
            <person name="Ko Y.C."/>
            <person name="Tang C.Y."/>
            <person name="Pan M.J."/>
            <person name="Tian Y.C."/>
            <person name="Chiu C.H."/>
            <person name="Hung C.C."/>
            <person name="Yang C.W."/>
        </authorList>
    </citation>
    <scope>NUCLEOTIDE SEQUENCE [LARGE SCALE GENOMIC DNA]</scope>
    <source>
        <strain evidence="1">LT 821</strain>
    </source>
</reference>
<proteinExistence type="predicted"/>
<protein>
    <submittedName>
        <fullName evidence="1">Uncharacterized protein</fullName>
    </submittedName>
</protein>
<accession>K8XVZ2</accession>
<sequence>MDVAKRISINHWTRTRDVGKQKSFQRIKILYSEVTDGILDAWKRKKVSILH</sequence>
<gene>
    <name evidence="1" type="ORF">LSS_16341</name>
</gene>
<dbReference type="EMBL" id="CP006694">
    <property type="protein sequence ID" value="EKT85718.1"/>
    <property type="molecule type" value="Genomic_DNA"/>
</dbReference>
<organism evidence="1 2">
    <name type="scientific">Leptospira santarosai serovar Shermani str. LT 821</name>
    <dbReference type="NCBI Taxonomy" id="758847"/>
    <lineage>
        <taxon>Bacteria</taxon>
        <taxon>Pseudomonadati</taxon>
        <taxon>Spirochaetota</taxon>
        <taxon>Spirochaetia</taxon>
        <taxon>Leptospirales</taxon>
        <taxon>Leptospiraceae</taxon>
        <taxon>Leptospira</taxon>
    </lineage>
</organism>
<evidence type="ECO:0000313" key="2">
    <source>
        <dbReference type="Proteomes" id="UP000035800"/>
    </source>
</evidence>
<reference evidence="1 2" key="2">
    <citation type="journal article" date="2014" name="Emerg. Microbes Infect.">
        <title>Potential impact on kidney infection: a whole-genome analysis of Leptospira santarosai serovar Shermani.</title>
        <authorList>
            <person name="Chou L.F."/>
            <person name="Chen T.W."/>
            <person name="Ko Y.C."/>
            <person name="Pan M.J."/>
            <person name="Tian Y.C."/>
            <person name="Chiu C.H."/>
            <person name="Tang P."/>
            <person name="Hung C.C."/>
            <person name="Yang C.W."/>
        </authorList>
    </citation>
    <scope>NUCLEOTIDE SEQUENCE</scope>
    <source>
        <strain evidence="1 2">LT 821</strain>
    </source>
</reference>
<dbReference type="Proteomes" id="UP000035800">
    <property type="component" value="Chromosome I"/>
</dbReference>
<evidence type="ECO:0000313" key="1">
    <source>
        <dbReference type="EMBL" id="EKT85718.1"/>
    </source>
</evidence>